<dbReference type="InterPro" id="IPR036020">
    <property type="entry name" value="WW_dom_sf"/>
</dbReference>
<dbReference type="Gene3D" id="1.10.10.440">
    <property type="entry name" value="FF domain"/>
    <property type="match status" value="5"/>
</dbReference>
<evidence type="ECO:0000256" key="1">
    <source>
        <dbReference type="ARBA" id="ARBA00022737"/>
    </source>
</evidence>
<name>A0A0B2VH42_TOXCA</name>
<sequence length="823" mass="94350">MLPFGGPPGFPQLINLPPNAAPPSAFIQQSVLMPQLQRVMVSTAAPQMHIAPGVPAGAVGTSLNNPLNTQLTSPLGNPLNTPRPMLVPPQMAAEIAAANASANAAANAVNAARAPSAGSTGSSGTPSDVWSEHTASDGRLYYYNKVTKQSSWTKPEELRTPEERRVAAARLWREYKTPEGRPYYYNSETKETTWTCPKDFEPHSTVVSSSTGKDDKLESTQTKETPASNTDAVPSSTTGGESELEKAMLATLKSFDQPAAEKEEESKGEGDEGTGADAADEEKELKKRQADKFRELLRDKYNDGKITSVSSWEQAVKYIQHDPRFRILNKVSEKKQLFNAWKVQRQKEERDEKRLAIKKAKEDLEEWLQNHPKVRPTMRYSKAEKLFEDEPLWKAVHDSERKEIFRDALEFIDKRDKENAKTLRRRNVQALADILEGMEEITYRTTWAQAQRLLIENPAFANDSTLQSMDKEDALIVFEDHIRTAEKHYMKEKEMEERRRKRQERKIREAFQEYLHELHKRGELTSMSLWSELYPVISADSRFDNMLTQSGSTPLDLFKFYVEDLKSQFGQDRRIIKDILKDLNATVELDTTFDQLCKWVNSDERGKTVDAGNMKLCYNSFMEKAEAKEKEQEREQARKRRRHETAFRTVLRNLVPPVEPSSQWEIIRPKIENEEAFLAVESEELRRKFFSDYVQNLAEACGHHHGTGKKKKKDKKKRRKEDKDSDSDAENRAKKSKKKHHRSDGSDDEKESERKRKKKSKKRSKSRSRSRSPSAETTEKRSRSKRSSKREESNESELSEGELVRKRKELLNKLDSSPHSSLE</sequence>
<feature type="compositionally biased region" description="Basic residues" evidence="3">
    <location>
        <begin position="703"/>
        <end position="720"/>
    </location>
</feature>
<dbReference type="Pfam" id="PF25432">
    <property type="entry name" value="FF_PRPF40A"/>
    <property type="match status" value="1"/>
</dbReference>
<dbReference type="OrthoDB" id="187617at2759"/>
<dbReference type="FunFam" id="1.10.10.440:FF:000002">
    <property type="entry name" value="pre-mRNA-processing factor 40 homolog A isoform X1"/>
    <property type="match status" value="1"/>
</dbReference>
<dbReference type="GO" id="GO:0005685">
    <property type="term" value="C:U1 snRNP"/>
    <property type="evidence" value="ECO:0007669"/>
    <property type="project" value="TreeGrafter"/>
</dbReference>
<feature type="compositionally biased region" description="Basic and acidic residues" evidence="3">
    <location>
        <begin position="259"/>
        <end position="270"/>
    </location>
</feature>
<dbReference type="SMART" id="SM00456">
    <property type="entry name" value="WW"/>
    <property type="match status" value="2"/>
</dbReference>
<feature type="domain" description="FF" evidence="5">
    <location>
        <begin position="640"/>
        <end position="696"/>
    </location>
</feature>
<feature type="coiled-coil region" evidence="2">
    <location>
        <begin position="486"/>
        <end position="513"/>
    </location>
</feature>
<feature type="domain" description="WW" evidence="4">
    <location>
        <begin position="130"/>
        <end position="157"/>
    </location>
</feature>
<keyword evidence="1" id="KW-0677">Repeat</keyword>
<dbReference type="OMA" id="RDEIFQD"/>
<protein>
    <submittedName>
        <fullName evidence="6">WW domain-containing protein</fullName>
    </submittedName>
</protein>
<feature type="compositionally biased region" description="Acidic residues" evidence="3">
    <location>
        <begin position="271"/>
        <end position="282"/>
    </location>
</feature>
<feature type="compositionally biased region" description="Polar residues" evidence="3">
    <location>
        <begin position="814"/>
        <end position="823"/>
    </location>
</feature>
<dbReference type="InterPro" id="IPR002713">
    <property type="entry name" value="FF_domain"/>
</dbReference>
<evidence type="ECO:0000256" key="3">
    <source>
        <dbReference type="SAM" id="MobiDB-lite"/>
    </source>
</evidence>
<comment type="caution">
    <text evidence="6">The sequence shown here is derived from an EMBL/GenBank/DDBJ whole genome shotgun (WGS) entry which is preliminary data.</text>
</comment>
<dbReference type="InterPro" id="IPR036517">
    <property type="entry name" value="FF_domain_sf"/>
</dbReference>
<accession>A0A0B2VH42</accession>
<feature type="region of interest" description="Disordered" evidence="3">
    <location>
        <begin position="194"/>
        <end position="243"/>
    </location>
</feature>
<keyword evidence="7" id="KW-1185">Reference proteome</keyword>
<dbReference type="PROSITE" id="PS01159">
    <property type="entry name" value="WW_DOMAIN_1"/>
    <property type="match status" value="2"/>
</dbReference>
<feature type="domain" description="FF" evidence="5">
    <location>
        <begin position="424"/>
        <end position="484"/>
    </location>
</feature>
<dbReference type="Pfam" id="PF01846">
    <property type="entry name" value="FF"/>
    <property type="match status" value="4"/>
</dbReference>
<dbReference type="InterPro" id="IPR001202">
    <property type="entry name" value="WW_dom"/>
</dbReference>
<dbReference type="GO" id="GO:0071004">
    <property type="term" value="C:U2-type prespliceosome"/>
    <property type="evidence" value="ECO:0007669"/>
    <property type="project" value="TreeGrafter"/>
</dbReference>
<dbReference type="AlphaFoldDB" id="A0A0B2VH42"/>
<evidence type="ECO:0000256" key="2">
    <source>
        <dbReference type="SAM" id="Coils"/>
    </source>
</evidence>
<dbReference type="SMART" id="SM00441">
    <property type="entry name" value="FF"/>
    <property type="match status" value="5"/>
</dbReference>
<feature type="domain" description="FF" evidence="5">
    <location>
        <begin position="503"/>
        <end position="564"/>
    </location>
</feature>
<feature type="domain" description="FF" evidence="5">
    <location>
        <begin position="286"/>
        <end position="344"/>
    </location>
</feature>
<feature type="domain" description="FF" evidence="5">
    <location>
        <begin position="357"/>
        <end position="411"/>
    </location>
</feature>
<keyword evidence="2" id="KW-0175">Coiled coil</keyword>
<dbReference type="EMBL" id="JPKZ01001653">
    <property type="protein sequence ID" value="KHN80878.1"/>
    <property type="molecule type" value="Genomic_DNA"/>
</dbReference>
<dbReference type="PANTHER" id="PTHR11864">
    <property type="entry name" value="PRE-MRNA-PROCESSING PROTEIN PRP40"/>
    <property type="match status" value="1"/>
</dbReference>
<dbReference type="Pfam" id="PF00397">
    <property type="entry name" value="WW"/>
    <property type="match status" value="2"/>
</dbReference>
<dbReference type="GO" id="GO:0045292">
    <property type="term" value="P:mRNA cis splicing, via spliceosome"/>
    <property type="evidence" value="ECO:0007669"/>
    <property type="project" value="InterPro"/>
</dbReference>
<feature type="region of interest" description="Disordered" evidence="3">
    <location>
        <begin position="257"/>
        <end position="287"/>
    </location>
</feature>
<dbReference type="SUPFAM" id="SSF81698">
    <property type="entry name" value="FF domain"/>
    <property type="match status" value="5"/>
</dbReference>
<dbReference type="FunFam" id="1.10.10.440:FF:000003">
    <property type="entry name" value="Pre-mRNA processing factor 40 homolog A"/>
    <property type="match status" value="1"/>
</dbReference>
<evidence type="ECO:0000259" key="4">
    <source>
        <dbReference type="PROSITE" id="PS50020"/>
    </source>
</evidence>
<evidence type="ECO:0000313" key="7">
    <source>
        <dbReference type="Proteomes" id="UP000031036"/>
    </source>
</evidence>
<dbReference type="SUPFAM" id="SSF51045">
    <property type="entry name" value="WW domain"/>
    <property type="match status" value="2"/>
</dbReference>
<evidence type="ECO:0000313" key="6">
    <source>
        <dbReference type="EMBL" id="KHN80878.1"/>
    </source>
</evidence>
<dbReference type="Proteomes" id="UP000031036">
    <property type="component" value="Unassembled WGS sequence"/>
</dbReference>
<proteinExistence type="predicted"/>
<dbReference type="CDD" id="cd00201">
    <property type="entry name" value="WW"/>
    <property type="match status" value="2"/>
</dbReference>
<organism evidence="6 7">
    <name type="scientific">Toxocara canis</name>
    <name type="common">Canine roundworm</name>
    <dbReference type="NCBI Taxonomy" id="6265"/>
    <lineage>
        <taxon>Eukaryota</taxon>
        <taxon>Metazoa</taxon>
        <taxon>Ecdysozoa</taxon>
        <taxon>Nematoda</taxon>
        <taxon>Chromadorea</taxon>
        <taxon>Rhabditida</taxon>
        <taxon>Spirurina</taxon>
        <taxon>Ascaridomorpha</taxon>
        <taxon>Ascaridoidea</taxon>
        <taxon>Toxocaridae</taxon>
        <taxon>Toxocara</taxon>
    </lineage>
</organism>
<dbReference type="GO" id="GO:0003723">
    <property type="term" value="F:RNA binding"/>
    <property type="evidence" value="ECO:0007669"/>
    <property type="project" value="TreeGrafter"/>
</dbReference>
<dbReference type="Gene3D" id="2.20.70.10">
    <property type="match status" value="2"/>
</dbReference>
<dbReference type="PROSITE" id="PS50020">
    <property type="entry name" value="WW_DOMAIN_2"/>
    <property type="match status" value="2"/>
</dbReference>
<reference evidence="6 7" key="1">
    <citation type="submission" date="2014-11" db="EMBL/GenBank/DDBJ databases">
        <title>Genetic blueprint of the zoonotic pathogen Toxocara canis.</title>
        <authorList>
            <person name="Zhu X.-Q."/>
            <person name="Korhonen P.K."/>
            <person name="Cai H."/>
            <person name="Young N.D."/>
            <person name="Nejsum P."/>
            <person name="von Samson-Himmelstjerna G."/>
            <person name="Boag P.R."/>
            <person name="Tan P."/>
            <person name="Li Q."/>
            <person name="Min J."/>
            <person name="Yang Y."/>
            <person name="Wang X."/>
            <person name="Fang X."/>
            <person name="Hall R.S."/>
            <person name="Hofmann A."/>
            <person name="Sternberg P.W."/>
            <person name="Jex A.R."/>
            <person name="Gasser R.B."/>
        </authorList>
    </citation>
    <scope>NUCLEOTIDE SEQUENCE [LARGE SCALE GENOMIC DNA]</scope>
    <source>
        <strain evidence="6">PN_DK_2014</strain>
    </source>
</reference>
<gene>
    <name evidence="6" type="ORF">Tcan_17768</name>
</gene>
<dbReference type="InterPro" id="IPR039726">
    <property type="entry name" value="Prp40-like"/>
</dbReference>
<feature type="domain" description="WW" evidence="4">
    <location>
        <begin position="172"/>
        <end position="199"/>
    </location>
</feature>
<feature type="compositionally biased region" description="Basic residues" evidence="3">
    <location>
        <begin position="755"/>
        <end position="770"/>
    </location>
</feature>
<feature type="region of interest" description="Disordered" evidence="3">
    <location>
        <begin position="702"/>
        <end position="823"/>
    </location>
</feature>
<feature type="coiled-coil region" evidence="2">
    <location>
        <begin position="343"/>
        <end position="370"/>
    </location>
</feature>
<feature type="compositionally biased region" description="Polar residues" evidence="3">
    <location>
        <begin position="219"/>
        <end position="240"/>
    </location>
</feature>
<dbReference type="PANTHER" id="PTHR11864:SF0">
    <property type="entry name" value="PRP40 PRE-MRNA PROCESSING FACTOR 40 HOMOLOG A (YEAST)"/>
    <property type="match status" value="1"/>
</dbReference>
<evidence type="ECO:0000259" key="5">
    <source>
        <dbReference type="PROSITE" id="PS51676"/>
    </source>
</evidence>
<dbReference type="STRING" id="6265.A0A0B2VH42"/>
<dbReference type="PROSITE" id="PS51676">
    <property type="entry name" value="FF"/>
    <property type="match status" value="5"/>
</dbReference>